<dbReference type="RefSeq" id="WP_179812399.1">
    <property type="nucleotide sequence ID" value="NZ_JACBZD010000001.1"/>
</dbReference>
<evidence type="ECO:0000313" key="3">
    <source>
        <dbReference type="Proteomes" id="UP000567795"/>
    </source>
</evidence>
<reference evidence="2 3" key="1">
    <citation type="submission" date="2020-07" db="EMBL/GenBank/DDBJ databases">
        <title>Sequencing the genomes of 1000 actinobacteria strains.</title>
        <authorList>
            <person name="Klenk H.-P."/>
        </authorList>
    </citation>
    <scope>NUCLEOTIDE SEQUENCE [LARGE SCALE GENOMIC DNA]</scope>
    <source>
        <strain evidence="2 3">DSM 42178</strain>
    </source>
</reference>
<dbReference type="AlphaFoldDB" id="A0A852ZYH4"/>
<accession>A0A852ZYH4</accession>
<dbReference type="EMBL" id="JACBZD010000001">
    <property type="protein sequence ID" value="NYI03332.1"/>
    <property type="molecule type" value="Genomic_DNA"/>
</dbReference>
<dbReference type="Proteomes" id="UP000567795">
    <property type="component" value="Unassembled WGS sequence"/>
</dbReference>
<evidence type="ECO:0000256" key="1">
    <source>
        <dbReference type="SAM" id="MobiDB-lite"/>
    </source>
</evidence>
<keyword evidence="3" id="KW-1185">Reference proteome</keyword>
<protein>
    <submittedName>
        <fullName evidence="2">Uncharacterized protein</fullName>
    </submittedName>
</protein>
<organism evidence="2 3">
    <name type="scientific">Allostreptomyces psammosilenae</name>
    <dbReference type="NCBI Taxonomy" id="1892865"/>
    <lineage>
        <taxon>Bacteria</taxon>
        <taxon>Bacillati</taxon>
        <taxon>Actinomycetota</taxon>
        <taxon>Actinomycetes</taxon>
        <taxon>Kitasatosporales</taxon>
        <taxon>Streptomycetaceae</taxon>
        <taxon>Allostreptomyces</taxon>
    </lineage>
</organism>
<feature type="region of interest" description="Disordered" evidence="1">
    <location>
        <begin position="1"/>
        <end position="29"/>
    </location>
</feature>
<gene>
    <name evidence="2" type="ORF">FHU37_000275</name>
</gene>
<proteinExistence type="predicted"/>
<evidence type="ECO:0000313" key="2">
    <source>
        <dbReference type="EMBL" id="NYI03332.1"/>
    </source>
</evidence>
<sequence length="113" mass="11005">MEQAGRPSGVGAPGGEEPPVGGERAGGGRPVLRRTVAPVGVALAAFTVVLFAAGAGGATVAEGTGEPGALGGQSILQVGPAPLQLAHRLREAAVDLAVDALPEELRAALRLVG</sequence>
<comment type="caution">
    <text evidence="2">The sequence shown here is derived from an EMBL/GenBank/DDBJ whole genome shotgun (WGS) entry which is preliminary data.</text>
</comment>
<name>A0A852ZYH4_9ACTN</name>